<keyword evidence="4" id="KW-1185">Reference proteome</keyword>
<dbReference type="Proteomes" id="UP000077069">
    <property type="component" value="Unassembled WGS sequence"/>
</dbReference>
<dbReference type="EMBL" id="KV441558">
    <property type="protein sequence ID" value="OAG00995.1"/>
    <property type="molecule type" value="Genomic_DNA"/>
</dbReference>
<feature type="signal peptide" evidence="2">
    <location>
        <begin position="1"/>
        <end position="18"/>
    </location>
</feature>
<gene>
    <name evidence="3" type="ORF">CC84DRAFT_1180085</name>
</gene>
<protein>
    <submittedName>
        <fullName evidence="3">Uncharacterized protein</fullName>
    </submittedName>
</protein>
<feature type="region of interest" description="Disordered" evidence="1">
    <location>
        <begin position="234"/>
        <end position="255"/>
    </location>
</feature>
<evidence type="ECO:0000256" key="1">
    <source>
        <dbReference type="SAM" id="MobiDB-lite"/>
    </source>
</evidence>
<sequence length="263" mass="29043">MAMLAMCIAWTILSRSLLLNLGISNSPGSTFLPPEIVECFQSFSFGKGAVTLRKDEPNPVNFALLSRWKQATAALCHNAYVLDAFTFFDARTVNIERALKDLDPLLARYAKPSNVSHGKDARIDDLRDVLRLGASFAFTLFGQPCFWKFDWRSDRAIAHGKTETEPKPESFLSTTTINIAATTSIRLTTQEIVAWPSLVRVMDENGVQLSEGDDTILGEKKYLSDIAGKLGDVPRVHEGDDSRSNSPPFENIPVAGLLDQYGT</sequence>
<feature type="chain" id="PRO_5008057618" evidence="2">
    <location>
        <begin position="19"/>
        <end position="263"/>
    </location>
</feature>
<organism evidence="3 4">
    <name type="scientific">Paraphaeosphaeria sporulosa</name>
    <dbReference type="NCBI Taxonomy" id="1460663"/>
    <lineage>
        <taxon>Eukaryota</taxon>
        <taxon>Fungi</taxon>
        <taxon>Dikarya</taxon>
        <taxon>Ascomycota</taxon>
        <taxon>Pezizomycotina</taxon>
        <taxon>Dothideomycetes</taxon>
        <taxon>Pleosporomycetidae</taxon>
        <taxon>Pleosporales</taxon>
        <taxon>Massarineae</taxon>
        <taxon>Didymosphaeriaceae</taxon>
        <taxon>Paraphaeosphaeria</taxon>
    </lineage>
</organism>
<dbReference type="OrthoDB" id="5421765at2759"/>
<evidence type="ECO:0000313" key="4">
    <source>
        <dbReference type="Proteomes" id="UP000077069"/>
    </source>
</evidence>
<evidence type="ECO:0000313" key="3">
    <source>
        <dbReference type="EMBL" id="OAG00995.1"/>
    </source>
</evidence>
<reference evidence="3 4" key="1">
    <citation type="submission" date="2016-05" db="EMBL/GenBank/DDBJ databases">
        <title>Comparative analysis of secretome profiles of manganese(II)-oxidizing ascomycete fungi.</title>
        <authorList>
            <consortium name="DOE Joint Genome Institute"/>
            <person name="Zeiner C.A."/>
            <person name="Purvine S.O."/>
            <person name="Zink E.M."/>
            <person name="Wu S."/>
            <person name="Pasa-Tolic L."/>
            <person name="Chaput D.L."/>
            <person name="Haridas S."/>
            <person name="Grigoriev I.V."/>
            <person name="Santelli C.M."/>
            <person name="Hansel C.M."/>
        </authorList>
    </citation>
    <scope>NUCLEOTIDE SEQUENCE [LARGE SCALE GENOMIC DNA]</scope>
    <source>
        <strain evidence="3 4">AP3s5-JAC2a</strain>
    </source>
</reference>
<dbReference type="GeneID" id="28763940"/>
<accession>A0A177C0I7</accession>
<dbReference type="InParanoid" id="A0A177C0I7"/>
<feature type="compositionally biased region" description="Basic and acidic residues" evidence="1">
    <location>
        <begin position="234"/>
        <end position="243"/>
    </location>
</feature>
<dbReference type="AlphaFoldDB" id="A0A177C0I7"/>
<dbReference type="RefSeq" id="XP_018031360.1">
    <property type="nucleotide sequence ID" value="XM_018180454.1"/>
</dbReference>
<keyword evidence="2" id="KW-0732">Signal</keyword>
<proteinExistence type="predicted"/>
<evidence type="ECO:0000256" key="2">
    <source>
        <dbReference type="SAM" id="SignalP"/>
    </source>
</evidence>
<name>A0A177C0I7_9PLEO</name>